<evidence type="ECO:0000256" key="4">
    <source>
        <dbReference type="SAM" id="SignalP"/>
    </source>
</evidence>
<gene>
    <name evidence="5" type="ORF">CHIRRI_LOCUS12589</name>
</gene>
<evidence type="ECO:0000313" key="6">
    <source>
        <dbReference type="Proteomes" id="UP001153620"/>
    </source>
</evidence>
<dbReference type="EMBL" id="OU895879">
    <property type="protein sequence ID" value="CAG9809769.1"/>
    <property type="molecule type" value="Genomic_DNA"/>
</dbReference>
<keyword evidence="3" id="KW-0677">Repeat</keyword>
<evidence type="ECO:0000313" key="5">
    <source>
        <dbReference type="EMBL" id="CAG9809769.1"/>
    </source>
</evidence>
<accession>A0A9N9WXR2</accession>
<protein>
    <submittedName>
        <fullName evidence="5">Uncharacterized protein</fullName>
    </submittedName>
</protein>
<organism evidence="5 6">
    <name type="scientific">Chironomus riparius</name>
    <dbReference type="NCBI Taxonomy" id="315576"/>
    <lineage>
        <taxon>Eukaryota</taxon>
        <taxon>Metazoa</taxon>
        <taxon>Ecdysozoa</taxon>
        <taxon>Arthropoda</taxon>
        <taxon>Hexapoda</taxon>
        <taxon>Insecta</taxon>
        <taxon>Pterygota</taxon>
        <taxon>Neoptera</taxon>
        <taxon>Endopterygota</taxon>
        <taxon>Diptera</taxon>
        <taxon>Nematocera</taxon>
        <taxon>Chironomoidea</taxon>
        <taxon>Chironomidae</taxon>
        <taxon>Chironominae</taxon>
        <taxon>Chironomus</taxon>
    </lineage>
</organism>
<dbReference type="PANTHER" id="PTHR24373:SF275">
    <property type="entry name" value="TIR DOMAIN-CONTAINING PROTEIN"/>
    <property type="match status" value="1"/>
</dbReference>
<dbReference type="PANTHER" id="PTHR24373">
    <property type="entry name" value="SLIT RELATED LEUCINE-RICH REPEAT NEURONAL PROTEIN"/>
    <property type="match status" value="1"/>
</dbReference>
<dbReference type="InterPro" id="IPR050328">
    <property type="entry name" value="Dev_Immune_Receptor"/>
</dbReference>
<dbReference type="InterPro" id="IPR032675">
    <property type="entry name" value="LRR_dom_sf"/>
</dbReference>
<dbReference type="Gene3D" id="3.80.10.10">
    <property type="entry name" value="Ribonuclease Inhibitor"/>
    <property type="match status" value="1"/>
</dbReference>
<keyword evidence="6" id="KW-1185">Reference proteome</keyword>
<evidence type="ECO:0000256" key="1">
    <source>
        <dbReference type="ARBA" id="ARBA00022614"/>
    </source>
</evidence>
<keyword evidence="2 4" id="KW-0732">Signal</keyword>
<sequence>MQKLTILIIIFASFGATLCLEKITVDLGEGTSSILNQKLMVAFIPEDKVIFDAEYEISSGWFTKIFIMFSDSIVINGFSLRANRNIFNLPVGVYKSFPFLISFDGSRSSISNINYKHFENLKALQLLRLDENKISFIESNAFKDLYDLKNLYLHQNLLTSIDGTILSRLHNLLELSLDRNKINYVAENAFDSLTELRNLTLAENNDELWTEKLFKNNKKLKY</sequence>
<reference evidence="5" key="1">
    <citation type="submission" date="2022-01" db="EMBL/GenBank/DDBJ databases">
        <authorList>
            <person name="King R."/>
        </authorList>
    </citation>
    <scope>NUCLEOTIDE SEQUENCE</scope>
</reference>
<dbReference type="OrthoDB" id="6022531at2759"/>
<proteinExistence type="predicted"/>
<reference evidence="5" key="2">
    <citation type="submission" date="2022-10" db="EMBL/GenBank/DDBJ databases">
        <authorList>
            <consortium name="ENA_rothamsted_submissions"/>
            <consortium name="culmorum"/>
            <person name="King R."/>
        </authorList>
    </citation>
    <scope>NUCLEOTIDE SEQUENCE</scope>
</reference>
<dbReference type="InterPro" id="IPR003591">
    <property type="entry name" value="Leu-rich_rpt_typical-subtyp"/>
</dbReference>
<dbReference type="SUPFAM" id="SSF52058">
    <property type="entry name" value="L domain-like"/>
    <property type="match status" value="1"/>
</dbReference>
<dbReference type="AlphaFoldDB" id="A0A9N9WXR2"/>
<dbReference type="Pfam" id="PF13855">
    <property type="entry name" value="LRR_8"/>
    <property type="match status" value="1"/>
</dbReference>
<name>A0A9N9WXR2_9DIPT</name>
<dbReference type="InterPro" id="IPR001611">
    <property type="entry name" value="Leu-rich_rpt"/>
</dbReference>
<dbReference type="SMART" id="SM00369">
    <property type="entry name" value="LRR_TYP"/>
    <property type="match status" value="4"/>
</dbReference>
<keyword evidence="1" id="KW-0433">Leucine-rich repeat</keyword>
<feature type="signal peptide" evidence="4">
    <location>
        <begin position="1"/>
        <end position="19"/>
    </location>
</feature>
<evidence type="ECO:0000256" key="3">
    <source>
        <dbReference type="ARBA" id="ARBA00022737"/>
    </source>
</evidence>
<dbReference type="Proteomes" id="UP001153620">
    <property type="component" value="Chromosome 3"/>
</dbReference>
<feature type="chain" id="PRO_5040224003" evidence="4">
    <location>
        <begin position="20"/>
        <end position="222"/>
    </location>
</feature>
<evidence type="ECO:0000256" key="2">
    <source>
        <dbReference type="ARBA" id="ARBA00022729"/>
    </source>
</evidence>